<protein>
    <submittedName>
        <fullName evidence="2">Uncharacterized protein</fullName>
    </submittedName>
</protein>
<keyword evidence="3" id="KW-1185">Reference proteome</keyword>
<gene>
    <name evidence="2" type="ORF">PPRIM_AZ9-3.1.T0330216</name>
</gene>
<comment type="caution">
    <text evidence="2">The sequence shown here is derived from an EMBL/GenBank/DDBJ whole genome shotgun (WGS) entry which is preliminary data.</text>
</comment>
<evidence type="ECO:0000313" key="3">
    <source>
        <dbReference type="Proteomes" id="UP000688137"/>
    </source>
</evidence>
<dbReference type="EMBL" id="CAJJDM010000032">
    <property type="protein sequence ID" value="CAD8062598.1"/>
    <property type="molecule type" value="Genomic_DNA"/>
</dbReference>
<keyword evidence="1" id="KW-0175">Coiled coil</keyword>
<dbReference type="Proteomes" id="UP000688137">
    <property type="component" value="Unassembled WGS sequence"/>
</dbReference>
<dbReference type="AlphaFoldDB" id="A0A8S1L412"/>
<accession>A0A8S1L412</accession>
<feature type="coiled-coil region" evidence="1">
    <location>
        <begin position="4"/>
        <end position="77"/>
    </location>
</feature>
<evidence type="ECO:0000313" key="2">
    <source>
        <dbReference type="EMBL" id="CAD8062598.1"/>
    </source>
</evidence>
<evidence type="ECO:0000256" key="1">
    <source>
        <dbReference type="SAM" id="Coils"/>
    </source>
</evidence>
<reference evidence="2" key="1">
    <citation type="submission" date="2021-01" db="EMBL/GenBank/DDBJ databases">
        <authorList>
            <consortium name="Genoscope - CEA"/>
            <person name="William W."/>
        </authorList>
    </citation>
    <scope>NUCLEOTIDE SEQUENCE</scope>
</reference>
<name>A0A8S1L412_PARPR</name>
<proteinExistence type="predicted"/>
<organism evidence="2 3">
    <name type="scientific">Paramecium primaurelia</name>
    <dbReference type="NCBI Taxonomy" id="5886"/>
    <lineage>
        <taxon>Eukaryota</taxon>
        <taxon>Sar</taxon>
        <taxon>Alveolata</taxon>
        <taxon>Ciliophora</taxon>
        <taxon>Intramacronucleata</taxon>
        <taxon>Oligohymenophorea</taxon>
        <taxon>Peniculida</taxon>
        <taxon>Parameciidae</taxon>
        <taxon>Paramecium</taxon>
    </lineage>
</organism>
<sequence length="101" mass="12258">MTKIQNLKTELQDFKSQKQNDEQFQISNSFTKSKKDIQAPDSIVNQNELLKAKVKRLEETLTQKKRQYKEINQLEIMNTYKICQIHQNYYMKRKWRSQNNS</sequence>